<dbReference type="SUPFAM" id="SSF46689">
    <property type="entry name" value="Homeodomain-like"/>
    <property type="match status" value="1"/>
</dbReference>
<dbReference type="EMBL" id="FPBP01000005">
    <property type="protein sequence ID" value="SFU65076.1"/>
    <property type="molecule type" value="Genomic_DNA"/>
</dbReference>
<evidence type="ECO:0000313" key="3">
    <source>
        <dbReference type="Proteomes" id="UP000198693"/>
    </source>
</evidence>
<name>A0A1I7HX65_9GAMM</name>
<dbReference type="STRING" id="463301.SAMN04487955_105148"/>
<evidence type="ECO:0000259" key="1">
    <source>
        <dbReference type="Pfam" id="PF13518"/>
    </source>
</evidence>
<dbReference type="InterPro" id="IPR055247">
    <property type="entry name" value="InsJ-like_HTH"/>
</dbReference>
<protein>
    <submittedName>
        <fullName evidence="2">Transposase</fullName>
    </submittedName>
</protein>
<dbReference type="Pfam" id="PF13518">
    <property type="entry name" value="HTH_28"/>
    <property type="match status" value="1"/>
</dbReference>
<gene>
    <name evidence="2" type="ORF">SAMN04487955_105148</name>
</gene>
<feature type="domain" description="Insertion element IS150 protein InsJ-like helix-turn-helix" evidence="1">
    <location>
        <begin position="9"/>
        <end position="59"/>
    </location>
</feature>
<dbReference type="OrthoDB" id="5792776at2"/>
<dbReference type="RefSeq" id="WP_089795086.1">
    <property type="nucleotide sequence ID" value="NZ_FPBP01000005.1"/>
</dbReference>
<reference evidence="3" key="1">
    <citation type="submission" date="2016-10" db="EMBL/GenBank/DDBJ databases">
        <authorList>
            <person name="Varghese N."/>
            <person name="Submissions S."/>
        </authorList>
    </citation>
    <scope>NUCLEOTIDE SEQUENCE [LARGE SCALE GENOMIC DNA]</scope>
    <source>
        <strain evidence="3">CGMCC 1.6981</strain>
    </source>
</reference>
<dbReference type="InterPro" id="IPR009057">
    <property type="entry name" value="Homeodomain-like_sf"/>
</dbReference>
<dbReference type="AlphaFoldDB" id="A0A1I7HX65"/>
<proteinExistence type="predicted"/>
<organism evidence="2 3">
    <name type="scientific">Halomonas korlensis</name>
    <dbReference type="NCBI Taxonomy" id="463301"/>
    <lineage>
        <taxon>Bacteria</taxon>
        <taxon>Pseudomonadati</taxon>
        <taxon>Pseudomonadota</taxon>
        <taxon>Gammaproteobacteria</taxon>
        <taxon>Oceanospirillales</taxon>
        <taxon>Halomonadaceae</taxon>
        <taxon>Halomonas</taxon>
    </lineage>
</organism>
<dbReference type="Proteomes" id="UP000198693">
    <property type="component" value="Unassembled WGS sequence"/>
</dbReference>
<evidence type="ECO:0000313" key="2">
    <source>
        <dbReference type="EMBL" id="SFU65076.1"/>
    </source>
</evidence>
<sequence>MPDNLNKRRHEAVRLRLDGHTVAETSQRTGLSAPTVSAAWKAFREGGWESVDVRQRGRRTGQTPRLGEAEQRVLRQCLADWPPSPQPGWSSRELVERLAVATGQKVSTRAIEHWLAAQGLKPAPVRLEGLERKRSAAGRWYRQQVLPVLEQIKQANGTHWQGGVRVAPQAHDDAPCRYQLYLHGKRGALLTRCFTEPPNAGYYLTLFERLATAGPVALVFHGAFFRASSEVQAWLSEHPHFHLLSVPADAL</sequence>
<keyword evidence="3" id="KW-1185">Reference proteome</keyword>
<accession>A0A1I7HX65</accession>